<dbReference type="Proteomes" id="UP001434737">
    <property type="component" value="Chromosome"/>
</dbReference>
<dbReference type="RefSeq" id="WP_300446551.1">
    <property type="nucleotide sequence ID" value="NZ_CP145316.1"/>
</dbReference>
<protein>
    <submittedName>
        <fullName evidence="1">Uncharacterized protein</fullName>
    </submittedName>
</protein>
<evidence type="ECO:0000313" key="1">
    <source>
        <dbReference type="EMBL" id="XAM19055.1"/>
    </source>
</evidence>
<proteinExistence type="predicted"/>
<keyword evidence="2" id="KW-1185">Reference proteome</keyword>
<reference evidence="1 2" key="1">
    <citation type="submission" date="2024-02" db="EMBL/GenBank/DDBJ databases">
        <title>Genome and pathogenicity analysis of Helicobacter mastomyrinus isolated from mice.</title>
        <authorList>
            <person name="Zhu L."/>
        </authorList>
    </citation>
    <scope>NUCLEOTIDE SEQUENCE [LARGE SCALE GENOMIC DNA]</scope>
    <source>
        <strain evidence="1 2">Hm-17</strain>
    </source>
</reference>
<organism evidence="1 2">
    <name type="scientific">Helicobacter mastomyrinus</name>
    <dbReference type="NCBI Taxonomy" id="287948"/>
    <lineage>
        <taxon>Bacteria</taxon>
        <taxon>Pseudomonadati</taxon>
        <taxon>Campylobacterota</taxon>
        <taxon>Epsilonproteobacteria</taxon>
        <taxon>Campylobacterales</taxon>
        <taxon>Helicobacteraceae</taxon>
        <taxon>Helicobacter</taxon>
    </lineage>
</organism>
<evidence type="ECO:0000313" key="2">
    <source>
        <dbReference type="Proteomes" id="UP001434737"/>
    </source>
</evidence>
<sequence>MQQIQSFSQHFYEQYDRISSFFHIFINALRSPHSQTQLKELIKELRAIKTNDIVLLQSKPDGNALLVEIITILREKIYALFCDGHICGTEYFYMLLFVAHSPEGYVEVDRRFESFLSLAQENLFSQGNSDTENALFIELYILSKALMNMCDFEHLVREYIMLIALVDINLSASLAHTQFIVDFFENLDVSMPTLLSSLKTLQERQTYLSYPPLARRSILNWQIHCFWNVSHFFNHHLWLELYPLWRDIFYALLEGGDIAGIDEAMYMQFFIYHMCGNNFHHQAQWRNFCAEIDSVAIKYYEAFSRTQSIYGVSKIHDNKSGKKCIGFLRDRLVGNSPYKVEYSLLSNLLGDEDFRQEYEVKIYTMKLFEKSVDDINVIRYYEALGIEVVDVVSPLNTKGFYNSHLQKALALKSAINRDNVCILISPNNGYGISDFIFASRSAPLQIYYSHGNFVYDLPCIDVKMTHICQNKRHIQHEGYDFYGVPVKMLERFYNPPLSAESQQEMQSLRATFPQNAIILGTIGRLMKLHSTEYWQCVVEIMRFFPQSIYLACGGGNSTLISECIMNVFESTQEGKDFLKRVYFMGYVDSGIYGHIIDIWLDSFPLEQGESRIEYTAKGGLSLMMSKQDELTRKQHLLAIVQKWQQIPHSDGSHKTDAECENALKILDEAHLPLIAFSQDEYISKAKDLLQLYAQGDTEAINAFKEAVAYARKITDEIKLYEGINAFKDIMALKPQNTL</sequence>
<accession>A0ABZ3F9J2</accession>
<gene>
    <name evidence="1" type="ORF">V3I05_05110</name>
</gene>
<dbReference type="Gene3D" id="3.40.50.2000">
    <property type="entry name" value="Glycogen Phosphorylase B"/>
    <property type="match status" value="1"/>
</dbReference>
<dbReference type="EMBL" id="CP145316">
    <property type="protein sequence ID" value="XAM19055.1"/>
    <property type="molecule type" value="Genomic_DNA"/>
</dbReference>
<name>A0ABZ3F9J2_9HELI</name>